<dbReference type="EMBL" id="FOGT01000010">
    <property type="protein sequence ID" value="SES20048.1"/>
    <property type="molecule type" value="Genomic_DNA"/>
</dbReference>
<evidence type="ECO:0000313" key="3">
    <source>
        <dbReference type="Proteomes" id="UP000198571"/>
    </source>
</evidence>
<name>A0A1H9VEP0_9BACI</name>
<protein>
    <submittedName>
        <fullName evidence="2">Uncharacterized protein</fullName>
    </submittedName>
</protein>
<evidence type="ECO:0000256" key="1">
    <source>
        <dbReference type="SAM" id="MobiDB-lite"/>
    </source>
</evidence>
<dbReference type="STRING" id="1601833.SAMN05518684_110139"/>
<sequence length="110" mass="11536">MAADADLCPSAAKARLGTFIKLKLKGGGRVMNKKLTFSLLSGVLAAGVLAGCGDQDNDDRINNDTGGLNDNVDVNDGGVDDGDIIDDEDMYDEDDDDMLDGETGHENNNS</sequence>
<evidence type="ECO:0000313" key="2">
    <source>
        <dbReference type="EMBL" id="SES20048.1"/>
    </source>
</evidence>
<feature type="compositionally biased region" description="Acidic residues" evidence="1">
    <location>
        <begin position="78"/>
        <end position="100"/>
    </location>
</feature>
<keyword evidence="3" id="KW-1185">Reference proteome</keyword>
<dbReference type="Proteomes" id="UP000198571">
    <property type="component" value="Unassembled WGS sequence"/>
</dbReference>
<proteinExistence type="predicted"/>
<feature type="region of interest" description="Disordered" evidence="1">
    <location>
        <begin position="54"/>
        <end position="110"/>
    </location>
</feature>
<dbReference type="AlphaFoldDB" id="A0A1H9VEP0"/>
<gene>
    <name evidence="2" type="ORF">SAMN05518684_110139</name>
</gene>
<reference evidence="3" key="1">
    <citation type="submission" date="2016-10" db="EMBL/GenBank/DDBJ databases">
        <authorList>
            <person name="Varghese N."/>
            <person name="Submissions S."/>
        </authorList>
    </citation>
    <scope>NUCLEOTIDE SEQUENCE [LARGE SCALE GENOMIC DNA]</scope>
    <source>
        <strain evidence="3">S9</strain>
    </source>
</reference>
<feature type="compositionally biased region" description="Low complexity" evidence="1">
    <location>
        <begin position="63"/>
        <end position="77"/>
    </location>
</feature>
<accession>A0A1H9VEP0</accession>
<organism evidence="2 3">
    <name type="scientific">Salipaludibacillus aurantiacus</name>
    <dbReference type="NCBI Taxonomy" id="1601833"/>
    <lineage>
        <taxon>Bacteria</taxon>
        <taxon>Bacillati</taxon>
        <taxon>Bacillota</taxon>
        <taxon>Bacilli</taxon>
        <taxon>Bacillales</taxon>
        <taxon>Bacillaceae</taxon>
    </lineage>
</organism>